<dbReference type="KEGG" id="cam:101492519"/>
<keyword evidence="2" id="KW-0378">Hydrolase</keyword>
<sequence length="373" mass="40965">MQMAIPSIFFVPLVICFGIFLVVGVIVPVEGDSKPRAFFVFGDSLVDSGNNNYLATTARADSPPYGIDYPTGRPTGRFSNGLNIPDLISQKLGTESVLPYLSPQLRGEKLLNGANFASAGIGILNDTGVQFLNIIRMYRQLDYFEEYQHRVTSLIGAARTKKLVNQALVLITVGGNDFVNNYYLVPYSARSRQYSLQDYVKFLIVEYRKLLQRLYDLGARRVIVTGTGPLGCVPAELAMRGSSGGCSAELQRAAELYNPQLQHMIQGLNNKIGKDVFIAANTALMHSDFVTNPKAFGFATSRIACCGQGPYNGIGLCTPLSNLCQDRNLYAFWDPFHPSEKAGKLIVEQIMSGSKRYMHPMNLSTVLALDATT</sequence>
<dbReference type="InterPro" id="IPR051058">
    <property type="entry name" value="GDSL_Est/Lipase"/>
</dbReference>
<keyword evidence="5" id="KW-1185">Reference proteome</keyword>
<evidence type="ECO:0000256" key="2">
    <source>
        <dbReference type="ARBA" id="ARBA00022801"/>
    </source>
</evidence>
<dbReference type="InterPro" id="IPR001087">
    <property type="entry name" value="GDSL"/>
</dbReference>
<dbReference type="GO" id="GO:0016042">
    <property type="term" value="P:lipid catabolic process"/>
    <property type="evidence" value="ECO:0007669"/>
    <property type="project" value="UniProtKB-KW"/>
</dbReference>
<dbReference type="Pfam" id="PF00657">
    <property type="entry name" value="Lipase_GDSL"/>
    <property type="match status" value="1"/>
</dbReference>
<feature type="transmembrane region" description="Helical" evidence="4">
    <location>
        <begin position="7"/>
        <end position="29"/>
    </location>
</feature>
<reference evidence="5" key="1">
    <citation type="journal article" date="2013" name="Nat. Biotechnol.">
        <title>Draft genome sequence of chickpea (Cicer arietinum) provides a resource for trait improvement.</title>
        <authorList>
            <person name="Varshney R.K."/>
            <person name="Song C."/>
            <person name="Saxena R.K."/>
            <person name="Azam S."/>
            <person name="Yu S."/>
            <person name="Sharpe A.G."/>
            <person name="Cannon S."/>
            <person name="Baek J."/>
            <person name="Rosen B.D."/>
            <person name="Tar'an B."/>
            <person name="Millan T."/>
            <person name="Zhang X."/>
            <person name="Ramsay L.D."/>
            <person name="Iwata A."/>
            <person name="Wang Y."/>
            <person name="Nelson W."/>
            <person name="Farmer A.D."/>
            <person name="Gaur P.M."/>
            <person name="Soderlund C."/>
            <person name="Penmetsa R.V."/>
            <person name="Xu C."/>
            <person name="Bharti A.K."/>
            <person name="He W."/>
            <person name="Winter P."/>
            <person name="Zhao S."/>
            <person name="Hane J.K."/>
            <person name="Carrasquilla-Garcia N."/>
            <person name="Condie J.A."/>
            <person name="Upadhyaya H.D."/>
            <person name="Luo M.C."/>
            <person name="Thudi M."/>
            <person name="Gowda C.L."/>
            <person name="Singh N.P."/>
            <person name="Lichtenzveig J."/>
            <person name="Gali K.K."/>
            <person name="Rubio J."/>
            <person name="Nadarajan N."/>
            <person name="Dolezel J."/>
            <person name="Bansal K.C."/>
            <person name="Xu X."/>
            <person name="Edwards D."/>
            <person name="Zhang G."/>
            <person name="Kahl G."/>
            <person name="Gil J."/>
            <person name="Singh K.B."/>
            <person name="Datta S.K."/>
            <person name="Jackson S.A."/>
            <person name="Wang J."/>
            <person name="Cook D.R."/>
        </authorList>
    </citation>
    <scope>NUCLEOTIDE SEQUENCE [LARGE SCALE GENOMIC DNA]</scope>
    <source>
        <strain evidence="5">cv. CDC Frontier</strain>
    </source>
</reference>
<keyword evidence="3" id="KW-0442">Lipid degradation</keyword>
<evidence type="ECO:0000256" key="3">
    <source>
        <dbReference type="ARBA" id="ARBA00022963"/>
    </source>
</evidence>
<comment type="similarity">
    <text evidence="1">Belongs to the 'GDSL' lipolytic enzyme family.</text>
</comment>
<dbReference type="eggNOG" id="ENOG502QQP0">
    <property type="taxonomic scope" value="Eukaryota"/>
</dbReference>
<dbReference type="GeneID" id="101492519"/>
<dbReference type="PANTHER" id="PTHR45648:SF61">
    <property type="entry name" value="GDSL-LIKE LIPASE_ACYLHYDROLASE"/>
    <property type="match status" value="1"/>
</dbReference>
<dbReference type="InterPro" id="IPR036514">
    <property type="entry name" value="SGNH_hydro_sf"/>
</dbReference>
<dbReference type="InterPro" id="IPR035669">
    <property type="entry name" value="SGNH_plant_lipase-like"/>
</dbReference>
<keyword evidence="4" id="KW-1133">Transmembrane helix</keyword>
<keyword evidence="3" id="KW-0443">Lipid metabolism</keyword>
<organism evidence="5 6">
    <name type="scientific">Cicer arietinum</name>
    <name type="common">Chickpea</name>
    <name type="synonym">Garbanzo</name>
    <dbReference type="NCBI Taxonomy" id="3827"/>
    <lineage>
        <taxon>Eukaryota</taxon>
        <taxon>Viridiplantae</taxon>
        <taxon>Streptophyta</taxon>
        <taxon>Embryophyta</taxon>
        <taxon>Tracheophyta</taxon>
        <taxon>Spermatophyta</taxon>
        <taxon>Magnoliopsida</taxon>
        <taxon>eudicotyledons</taxon>
        <taxon>Gunneridae</taxon>
        <taxon>Pentapetalae</taxon>
        <taxon>rosids</taxon>
        <taxon>fabids</taxon>
        <taxon>Fabales</taxon>
        <taxon>Fabaceae</taxon>
        <taxon>Papilionoideae</taxon>
        <taxon>50 kb inversion clade</taxon>
        <taxon>NPAAA clade</taxon>
        <taxon>Hologalegina</taxon>
        <taxon>IRL clade</taxon>
        <taxon>Cicereae</taxon>
        <taxon>Cicer</taxon>
    </lineage>
</organism>
<dbReference type="STRING" id="3827.A0A1S2XUK8"/>
<evidence type="ECO:0000256" key="4">
    <source>
        <dbReference type="SAM" id="Phobius"/>
    </source>
</evidence>
<accession>A0A1S2XUK8</accession>
<dbReference type="Proteomes" id="UP000087171">
    <property type="component" value="Chromosome Ca3"/>
</dbReference>
<name>A0A1S2XUK8_CICAR</name>
<protein>
    <submittedName>
        <fullName evidence="6">GDSL esterase/lipase At5g33370-like</fullName>
    </submittedName>
</protein>
<evidence type="ECO:0000313" key="6">
    <source>
        <dbReference type="RefSeq" id="XP_004494761.1"/>
    </source>
</evidence>
<dbReference type="SUPFAM" id="SSF52266">
    <property type="entry name" value="SGNH hydrolase"/>
    <property type="match status" value="1"/>
</dbReference>
<keyword evidence="4" id="KW-0812">Transmembrane</keyword>
<proteinExistence type="inferred from homology"/>
<evidence type="ECO:0000256" key="1">
    <source>
        <dbReference type="ARBA" id="ARBA00008668"/>
    </source>
</evidence>
<dbReference type="PaxDb" id="3827-XP_004494761.1"/>
<evidence type="ECO:0000313" key="5">
    <source>
        <dbReference type="Proteomes" id="UP000087171"/>
    </source>
</evidence>
<dbReference type="RefSeq" id="XP_004494761.1">
    <property type="nucleotide sequence ID" value="XM_004494704.2"/>
</dbReference>
<reference evidence="6" key="2">
    <citation type="submission" date="2025-08" db="UniProtKB">
        <authorList>
            <consortium name="RefSeq"/>
        </authorList>
    </citation>
    <scope>IDENTIFICATION</scope>
    <source>
        <tissue evidence="6">Etiolated seedlings</tissue>
    </source>
</reference>
<dbReference type="AlphaFoldDB" id="A0A1S2XUK8"/>
<keyword evidence="4" id="KW-0472">Membrane</keyword>
<dbReference type="OrthoDB" id="1600564at2759"/>
<dbReference type="GO" id="GO:0016788">
    <property type="term" value="F:hydrolase activity, acting on ester bonds"/>
    <property type="evidence" value="ECO:0007669"/>
    <property type="project" value="InterPro"/>
</dbReference>
<dbReference type="CDD" id="cd01837">
    <property type="entry name" value="SGNH_plant_lipase_like"/>
    <property type="match status" value="1"/>
</dbReference>
<dbReference type="Gene3D" id="3.40.50.1110">
    <property type="entry name" value="SGNH hydrolase"/>
    <property type="match status" value="1"/>
</dbReference>
<gene>
    <name evidence="6" type="primary">LOC101492519</name>
</gene>
<dbReference type="PANTHER" id="PTHR45648">
    <property type="entry name" value="GDSL LIPASE/ACYLHYDROLASE FAMILY PROTEIN (AFU_ORTHOLOGUE AFUA_4G14700)"/>
    <property type="match status" value="1"/>
</dbReference>